<evidence type="ECO:0000256" key="6">
    <source>
        <dbReference type="ARBA" id="ARBA00022833"/>
    </source>
</evidence>
<keyword evidence="5" id="KW-0378">Hydrolase</keyword>
<accession>A0ABQ9R2M2</accession>
<evidence type="ECO:0000256" key="8">
    <source>
        <dbReference type="PROSITE-ProRule" id="PRU00723"/>
    </source>
</evidence>
<dbReference type="Pfam" id="PF20173">
    <property type="entry name" value="ZnF_RZ-type"/>
    <property type="match status" value="1"/>
</dbReference>
<keyword evidence="6 8" id="KW-0862">Zinc</keyword>
<keyword evidence="3 8" id="KW-0479">Metal-binding</keyword>
<dbReference type="Pfam" id="PF13087">
    <property type="entry name" value="AAA_12"/>
    <property type="match status" value="1"/>
</dbReference>
<dbReference type="InterPro" id="IPR041677">
    <property type="entry name" value="DNA2/NAM7_AAA_11"/>
</dbReference>
<dbReference type="InterPro" id="IPR027417">
    <property type="entry name" value="P-loop_NTPase"/>
</dbReference>
<evidence type="ECO:0000256" key="4">
    <source>
        <dbReference type="ARBA" id="ARBA00022771"/>
    </source>
</evidence>
<feature type="region of interest" description="Disordered" evidence="9">
    <location>
        <begin position="476"/>
        <end position="520"/>
    </location>
</feature>
<keyword evidence="5" id="KW-0347">Helicase</keyword>
<feature type="compositionally biased region" description="Polar residues" evidence="9">
    <location>
        <begin position="431"/>
        <end position="440"/>
    </location>
</feature>
<dbReference type="InterPro" id="IPR047187">
    <property type="entry name" value="SF1_C_Upf1"/>
</dbReference>
<evidence type="ECO:0000256" key="5">
    <source>
        <dbReference type="ARBA" id="ARBA00022806"/>
    </source>
</evidence>
<dbReference type="Proteomes" id="UP001227543">
    <property type="component" value="Unassembled WGS sequence"/>
</dbReference>
<comment type="caution">
    <text evidence="12">The sequence shown here is derived from an EMBL/GenBank/DDBJ whole genome shotgun (WGS) entry which is preliminary data.</text>
</comment>
<keyword evidence="13" id="KW-1185">Reference proteome</keyword>
<dbReference type="InterPro" id="IPR036855">
    <property type="entry name" value="Znf_CCCH_sf"/>
</dbReference>
<sequence length="2337" mass="261809">MDERDIRQLATNLGMESDKVAYPKLIHQADGSTNNPTTFTTGHNQDDAIRLLRDDLAKAFTDFTSQVQRQQAMIETLSEVAREPCSGYNRKCFRNLEKGFRHLSDDDLPNLKAELRSKPTIAADTKPSKAPKRRIAASTVHIETLTQDAPLAHKRNWKRPTVVPKQRRAEQPLFLKVKLEMKSLATWTDISFKFCDAKGSDFPGNYQIKFDGLPDRNLVDAKQEVISQWDITELRRVERANVDLVVYCTRKELPSSLAPEAADAPRLAGQQGNKMDHESADNSSLTHIWLCIDGWKGIQMAYLAYQQQGPVVGDIHVCVSGNCGEPGTPPGPKRWRCSMLIIPSMLRVTGHLERMSPGKSCPVERIAGRIGDARGGKAKAKDGDLFEFEMPILDKARIALLFVAGAAAYFGVDGLPLLRCRVPTTPSPLSYQHAMQSLSNDDSKRPGPASSTNGPCSYYLRTGTCGYGPRCRFSHDTGNKPDRGEQGQWRISNPSPDDSPANAGRIGGRTANAPSRARNPERERLFRWKRLRPQPRQVSLLWDDTTSNFFRTAISLVEQDVSLAQEVVKEMAADGRLPLVRDVIEGAASARTPEAKALLWESRISPLFRVLLHPTVVDSVVLEQETAVLYRLLLGVDATRLKTLFNFVFDVVDHWYELPFKDTAVSAMEALALSCGVLAKVINTSTSNIVNALFHPIVEGIKLRLDVFGNKDSDFHTLQATRHLDYVYRRLGIGQTLVDAVHSSASSGAVAEFTLSQDLPGKLSKRRERHDNDHQDISDIKLMPTHQEIMSSRDEYLPVANPAQHHLQGLRGLLDRHFRLLREDTLHDLRSAIRTTVESNVKVRDIRTRLVAYDNAFAVHMTFDRWSGLEFIIQIDQPRPTRGLDKLQRGTWWAGKRLMDGALVCIVDEVGGIFFFQVSKSTIRTPKDENQQGQGDKQEEDKNDAPRYSLLDDENHAYVHLHLVDTGIDEIKRSLRWFKTMQIVRQHRRLLEFPSILLASFTPTLKALQNMSKTLDLPFQDLLTLRAGSGTADNPPPLYSRRPDFSFNLSCLSTDGRKLSYTPGDAINPSRLSRHSSLDKTQSEAILNSLRRSFALIQGPPGTGKSYTGEALIKVLLANKSKAKLGPIMCVCYTNHALDQLLEHLLDGGVQNIIRIGSRSKSDRLAPVNLRAVARDMTRTAAESRALYKSVETVDGDTEQIRDTLSDFIFSRDNEKIRLHLAEHYPAQHEELMGPTLPNFDDEEEGWQTVSYSRGNVFKKWLAGGAPTNTTRPLRRLRQLKLADLYHQERILLYQEWLDEVLRGEIDSLSNMHKVYQEHKENNNKIRSSIDLRCLQEANIIGVTTTGLATNLDLLRRVHGKVLVCEEAGEVLEAHLLTALLPTIEHAILIGDHLQLRPQIQDWRLQRANPAGVKYSLDISLFERLVQPPPNVPSIPFSVLDTQRRMHPSIAELVRSTLYPSLSDSENVQDYPEIPGLARRLFWLHHESPESGGKSDQDSVETSYSNNFEIELVSALVSHLLRQGVYKSGEIAVLTPYLGQLNKLRQKLSSVMQIVINDRDMNDLAEMEPASAAQGSFTNVRQAAKTNALSGVRAATVDNFQGEEANVVIISLVRSNNDNRCGFLSTSNRINVLLSRAKHGMYIIGNSHTSSHVPMWAQVTEILQNGGNFGNRLELQCPRHLQNKSFVSQPEDFLRFSPDGGCKLRCDRRLACGHACTGPCHSDHLHNAIKCLEDCARPKVDCDHPCRRRCGEPCDKLCTEVLRGVDLKLPCGHTLDTVACWKAQDPSVIQCVVQVDKVVPGCAHAVKVSCHVDVTRNSYLCKSECGFRRPCGHALRQEMPRTLRAVRRGGVSILVPTLKVHYALRRSLRLDSLHQAVYRGIEVRTSMVVDLILMDDYGSVDLDEEPCIFPDCGHFYTYTTMDGQMGLRDLYDVSPEGVPTAVKSGSHPFSVTNIKVCPDCRGSLRNISRYGRIVRRGLLDESTRKFISWAHSVKQKLTDAFFAAQDNLQKMEKNKFSFPTTQLGFPMSQSAFALRGSRQEQMTHLFKLTGNTRHAVLKTLRNQIANFLGSVRKEEQPYQHVAHLVWHVNKRRQTSDYSFDESAIQMGGILDAMSLSLRCDLLLVSDYISLCRNMTDNDSDGAKSASIDPMPYIKYCKQLIETARMRNYSRLEVEGHICLAMFCYFAPPDDAKPTTDAPEAPKAENSSTKESMIKLGEDHLLKAEKIIKANPSAATMASEVETARRMLRDGVFYSEVSTDEMRAVYAAMSKEFLGTGHWYTCRNGHPFTIGECGMAMQQTVCPECNAPVGGRNHSSAEGVRHAVEIDALARGIGRMGF</sequence>
<evidence type="ECO:0000313" key="13">
    <source>
        <dbReference type="Proteomes" id="UP001227543"/>
    </source>
</evidence>
<dbReference type="Pfam" id="PF13086">
    <property type="entry name" value="AAA_11"/>
    <property type="match status" value="1"/>
</dbReference>
<dbReference type="Gene3D" id="3.40.50.300">
    <property type="entry name" value="P-loop containing nucleotide triphosphate hydrolases"/>
    <property type="match status" value="2"/>
</dbReference>
<dbReference type="PROSITE" id="PS51981">
    <property type="entry name" value="ZF_RZ"/>
    <property type="match status" value="1"/>
</dbReference>
<dbReference type="InterPro" id="IPR045055">
    <property type="entry name" value="DNA2/NAM7-like"/>
</dbReference>
<dbReference type="InterPro" id="IPR000571">
    <property type="entry name" value="Znf_CCCH"/>
</dbReference>
<feature type="zinc finger region" description="C3H1-type" evidence="8">
    <location>
        <begin position="450"/>
        <end position="478"/>
    </location>
</feature>
<comment type="subcellular location">
    <subcellularLocation>
        <location evidence="1">Cytoplasm</location>
    </subcellularLocation>
</comment>
<evidence type="ECO:0000256" key="7">
    <source>
        <dbReference type="ARBA" id="ARBA00022859"/>
    </source>
</evidence>
<dbReference type="SUPFAM" id="SSF90229">
    <property type="entry name" value="CCCH zinc finger"/>
    <property type="match status" value="1"/>
</dbReference>
<feature type="domain" description="C3H1-type" evidence="10">
    <location>
        <begin position="450"/>
        <end position="478"/>
    </location>
</feature>
<reference evidence="12 13" key="1">
    <citation type="submission" date="2016-10" db="EMBL/GenBank/DDBJ databases">
        <title>The genome sequence of Colletotrichum fioriniae PJ7.</title>
        <authorList>
            <person name="Baroncelli R."/>
        </authorList>
    </citation>
    <scope>NUCLEOTIDE SEQUENCE [LARGE SCALE GENOMIC DNA]</scope>
    <source>
        <strain evidence="12 13">Tom-12</strain>
    </source>
</reference>
<dbReference type="PANTHER" id="PTHR10887">
    <property type="entry name" value="DNA2/NAM7 HELICASE FAMILY"/>
    <property type="match status" value="1"/>
</dbReference>
<evidence type="ECO:0000256" key="1">
    <source>
        <dbReference type="ARBA" id="ARBA00004496"/>
    </source>
</evidence>
<dbReference type="CDD" id="cd17936">
    <property type="entry name" value="EEXXEc_NFX1"/>
    <property type="match status" value="1"/>
</dbReference>
<dbReference type="CDD" id="cd18808">
    <property type="entry name" value="SF1_C_Upf1"/>
    <property type="match status" value="1"/>
</dbReference>
<evidence type="ECO:0000259" key="11">
    <source>
        <dbReference type="PROSITE" id="PS51981"/>
    </source>
</evidence>
<evidence type="ECO:0008006" key="14">
    <source>
        <dbReference type="Google" id="ProtNLM"/>
    </source>
</evidence>
<keyword evidence="5" id="KW-0547">Nucleotide-binding</keyword>
<name>A0ABQ9R2M2_9PEZI</name>
<keyword evidence="4 8" id="KW-0863">Zinc-finger</keyword>
<keyword evidence="5" id="KW-0067">ATP-binding</keyword>
<protein>
    <recommendedName>
        <fullName evidence="14">NFX1-type zinc finger-containing protein 1</fullName>
    </recommendedName>
</protein>
<feature type="region of interest" description="Disordered" evidence="9">
    <location>
        <begin position="431"/>
        <end position="453"/>
    </location>
</feature>
<dbReference type="EMBL" id="MLFU01000041">
    <property type="protein sequence ID" value="KAK1492643.1"/>
    <property type="molecule type" value="Genomic_DNA"/>
</dbReference>
<proteinExistence type="predicted"/>
<evidence type="ECO:0000259" key="10">
    <source>
        <dbReference type="PROSITE" id="PS50103"/>
    </source>
</evidence>
<feature type="region of interest" description="Disordered" evidence="9">
    <location>
        <begin position="259"/>
        <end position="279"/>
    </location>
</feature>
<dbReference type="RefSeq" id="XP_060379543.1">
    <property type="nucleotide sequence ID" value="XM_060525857.1"/>
</dbReference>
<evidence type="ECO:0000256" key="9">
    <source>
        <dbReference type="SAM" id="MobiDB-lite"/>
    </source>
</evidence>
<organism evidence="12 13">
    <name type="scientific">Colletotrichum tamarilloi</name>
    <dbReference type="NCBI Taxonomy" id="1209934"/>
    <lineage>
        <taxon>Eukaryota</taxon>
        <taxon>Fungi</taxon>
        <taxon>Dikarya</taxon>
        <taxon>Ascomycota</taxon>
        <taxon>Pezizomycotina</taxon>
        <taxon>Sordariomycetes</taxon>
        <taxon>Hypocreomycetidae</taxon>
        <taxon>Glomerellales</taxon>
        <taxon>Glomerellaceae</taxon>
        <taxon>Colletotrichum</taxon>
        <taxon>Colletotrichum acutatum species complex</taxon>
    </lineage>
</organism>
<dbReference type="SMART" id="SM00356">
    <property type="entry name" value="ZnF_C3H1"/>
    <property type="match status" value="1"/>
</dbReference>
<dbReference type="InterPro" id="IPR046439">
    <property type="entry name" value="ZF_RZ_dom"/>
</dbReference>
<dbReference type="PROSITE" id="PS50103">
    <property type="entry name" value="ZF_C3H1"/>
    <property type="match status" value="1"/>
</dbReference>
<keyword evidence="2" id="KW-0963">Cytoplasm</keyword>
<dbReference type="PANTHER" id="PTHR10887:SF445">
    <property type="entry name" value="NFX1-TYPE ZINC FINGER-CONTAINING PROTEIN 1"/>
    <property type="match status" value="1"/>
</dbReference>
<dbReference type="GeneID" id="85410095"/>
<dbReference type="Pfam" id="PF00642">
    <property type="entry name" value="zf-CCCH"/>
    <property type="match status" value="1"/>
</dbReference>
<evidence type="ECO:0000313" key="12">
    <source>
        <dbReference type="EMBL" id="KAK1492643.1"/>
    </source>
</evidence>
<keyword evidence="7" id="KW-0391">Immunity</keyword>
<evidence type="ECO:0000256" key="2">
    <source>
        <dbReference type="ARBA" id="ARBA00022490"/>
    </source>
</evidence>
<feature type="compositionally biased region" description="Basic and acidic residues" evidence="9">
    <location>
        <begin position="476"/>
        <end position="485"/>
    </location>
</feature>
<dbReference type="InterPro" id="IPR041679">
    <property type="entry name" value="DNA2/NAM7-like_C"/>
</dbReference>
<gene>
    <name evidence="12" type="ORF">CTAM01_09841</name>
</gene>
<feature type="domain" description="RZ-type" evidence="11">
    <location>
        <begin position="2256"/>
        <end position="2330"/>
    </location>
</feature>
<dbReference type="SUPFAM" id="SSF52540">
    <property type="entry name" value="P-loop containing nucleoside triphosphate hydrolases"/>
    <property type="match status" value="1"/>
</dbReference>
<evidence type="ECO:0000256" key="3">
    <source>
        <dbReference type="ARBA" id="ARBA00022723"/>
    </source>
</evidence>
<dbReference type="CDD" id="cd06008">
    <property type="entry name" value="NF-X1-zinc-finger"/>
    <property type="match status" value="1"/>
</dbReference>